<organism evidence="1 2">
    <name type="scientific">Paramarasmius palmivorus</name>
    <dbReference type="NCBI Taxonomy" id="297713"/>
    <lineage>
        <taxon>Eukaryota</taxon>
        <taxon>Fungi</taxon>
        <taxon>Dikarya</taxon>
        <taxon>Basidiomycota</taxon>
        <taxon>Agaricomycotina</taxon>
        <taxon>Agaricomycetes</taxon>
        <taxon>Agaricomycetidae</taxon>
        <taxon>Agaricales</taxon>
        <taxon>Marasmiineae</taxon>
        <taxon>Marasmiaceae</taxon>
        <taxon>Paramarasmius</taxon>
    </lineage>
</organism>
<evidence type="ECO:0000313" key="1">
    <source>
        <dbReference type="EMBL" id="KAK7030262.1"/>
    </source>
</evidence>
<gene>
    <name evidence="1" type="ORF">VNI00_014279</name>
</gene>
<protein>
    <submittedName>
        <fullName evidence="1">Uncharacterized protein</fullName>
    </submittedName>
</protein>
<sequence length="126" mass="13610">MSEHPALIVELPVTISQETPPDHASSHETASDIIPATSTAFGPTLIQNFVIVAAAGGDDVENMGDTNQCASEIRKKVTNFINKMNQGFSCEGITKDMIKYAQERVSSELDTFAEANKRGIVMCTMC</sequence>
<keyword evidence="2" id="KW-1185">Reference proteome</keyword>
<dbReference type="AlphaFoldDB" id="A0AAW0BWA5"/>
<reference evidence="1 2" key="1">
    <citation type="submission" date="2024-01" db="EMBL/GenBank/DDBJ databases">
        <title>A draft genome for a cacao thread blight-causing isolate of Paramarasmius palmivorus.</title>
        <authorList>
            <person name="Baruah I.K."/>
            <person name="Bukari Y."/>
            <person name="Amoako-Attah I."/>
            <person name="Meinhardt L.W."/>
            <person name="Bailey B.A."/>
            <person name="Cohen S.P."/>
        </authorList>
    </citation>
    <scope>NUCLEOTIDE SEQUENCE [LARGE SCALE GENOMIC DNA]</scope>
    <source>
        <strain evidence="1 2">GH-12</strain>
    </source>
</reference>
<evidence type="ECO:0000313" key="2">
    <source>
        <dbReference type="Proteomes" id="UP001383192"/>
    </source>
</evidence>
<dbReference type="EMBL" id="JAYKXP010000079">
    <property type="protein sequence ID" value="KAK7030262.1"/>
    <property type="molecule type" value="Genomic_DNA"/>
</dbReference>
<accession>A0AAW0BWA5</accession>
<proteinExistence type="predicted"/>
<name>A0AAW0BWA5_9AGAR</name>
<comment type="caution">
    <text evidence="1">The sequence shown here is derived from an EMBL/GenBank/DDBJ whole genome shotgun (WGS) entry which is preliminary data.</text>
</comment>
<dbReference type="Proteomes" id="UP001383192">
    <property type="component" value="Unassembled WGS sequence"/>
</dbReference>